<comment type="catalytic activity">
    <reaction evidence="9">
        <text>3'-phosphoadenylyl sulfate + H2O = adenosine 5'-phosphosulfate + phosphate</text>
        <dbReference type="Rhea" id="RHEA:77639"/>
        <dbReference type="ChEBI" id="CHEBI:15377"/>
        <dbReference type="ChEBI" id="CHEBI:43474"/>
        <dbReference type="ChEBI" id="CHEBI:58243"/>
        <dbReference type="ChEBI" id="CHEBI:58339"/>
        <dbReference type="EC" id="3.1.3.7"/>
    </reaction>
    <physiologicalReaction direction="left-to-right" evidence="9">
        <dbReference type="Rhea" id="RHEA:77640"/>
    </physiologicalReaction>
</comment>
<keyword evidence="6 10" id="KW-0460">Magnesium</keyword>
<proteinExistence type="inferred from homology"/>
<dbReference type="InterPro" id="IPR000760">
    <property type="entry name" value="Inositol_monophosphatase-like"/>
</dbReference>
<dbReference type="PANTHER" id="PTHR43200:SF6">
    <property type="entry name" value="3'(2'),5'-BISPHOSPHATE NUCLEOTIDASE"/>
    <property type="match status" value="1"/>
</dbReference>
<name>K9WE43_9CYAN</name>
<protein>
    <submittedName>
        <fullName evidence="11">3'(2'),5'-bisphosphate nucleotidase, HAL2 family</fullName>
    </submittedName>
</protein>
<keyword evidence="4 10" id="KW-0479">Metal-binding</keyword>
<dbReference type="RefSeq" id="WP_015182186.1">
    <property type="nucleotide sequence ID" value="NC_019738.1"/>
</dbReference>
<dbReference type="GO" id="GO:0046872">
    <property type="term" value="F:metal ion binding"/>
    <property type="evidence" value="ECO:0007669"/>
    <property type="project" value="UniProtKB-KW"/>
</dbReference>
<evidence type="ECO:0000256" key="9">
    <source>
        <dbReference type="ARBA" id="ARBA00044484"/>
    </source>
</evidence>
<dbReference type="Gene3D" id="3.40.190.80">
    <property type="match status" value="1"/>
</dbReference>
<dbReference type="GO" id="GO:0046854">
    <property type="term" value="P:phosphatidylinositol phosphate biosynthetic process"/>
    <property type="evidence" value="ECO:0007669"/>
    <property type="project" value="InterPro"/>
</dbReference>
<dbReference type="HOGENOM" id="CLU_033446_1_1_3"/>
<dbReference type="GO" id="GO:0052834">
    <property type="term" value="F:inositol monophosphate phosphatase activity"/>
    <property type="evidence" value="ECO:0007669"/>
    <property type="project" value="UniProtKB-EC"/>
</dbReference>
<evidence type="ECO:0000256" key="4">
    <source>
        <dbReference type="ARBA" id="ARBA00022723"/>
    </source>
</evidence>
<reference evidence="11 12" key="1">
    <citation type="submission" date="2012-06" db="EMBL/GenBank/DDBJ databases">
        <title>Finished chromosome of genome of Microcoleus sp. PCC 7113.</title>
        <authorList>
            <consortium name="US DOE Joint Genome Institute"/>
            <person name="Gugger M."/>
            <person name="Coursin T."/>
            <person name="Rippka R."/>
            <person name="Tandeau De Marsac N."/>
            <person name="Huntemann M."/>
            <person name="Wei C.-L."/>
            <person name="Han J."/>
            <person name="Detter J.C."/>
            <person name="Han C."/>
            <person name="Tapia R."/>
            <person name="Chen A."/>
            <person name="Kyrpides N."/>
            <person name="Mavromatis K."/>
            <person name="Markowitz V."/>
            <person name="Szeto E."/>
            <person name="Ivanova N."/>
            <person name="Pagani I."/>
            <person name="Pati A."/>
            <person name="Goodwin L."/>
            <person name="Nordberg H.P."/>
            <person name="Cantor M.N."/>
            <person name="Hua S.X."/>
            <person name="Woyke T."/>
            <person name="Kerfeld C.A."/>
        </authorList>
    </citation>
    <scope>NUCLEOTIDE SEQUENCE [LARGE SCALE GENOMIC DNA]</scope>
    <source>
        <strain evidence="11 12">PCC 7113</strain>
    </source>
</reference>
<evidence type="ECO:0000256" key="10">
    <source>
        <dbReference type="PIRSR" id="PIRSR600760-2"/>
    </source>
</evidence>
<dbReference type="InterPro" id="IPR006239">
    <property type="entry name" value="DPNP"/>
</dbReference>
<comment type="cofactor">
    <cofactor evidence="2 10">
        <name>Mg(2+)</name>
        <dbReference type="ChEBI" id="CHEBI:18420"/>
    </cofactor>
</comment>
<keyword evidence="5" id="KW-0378">Hydrolase</keyword>
<comment type="similarity">
    <text evidence="3">Belongs to the inositol monophosphatase superfamily.</text>
</comment>
<gene>
    <name evidence="11" type="ORF">Mic7113_2220</name>
</gene>
<evidence type="ECO:0000256" key="6">
    <source>
        <dbReference type="ARBA" id="ARBA00022842"/>
    </source>
</evidence>
<dbReference type="PRINTS" id="PR00377">
    <property type="entry name" value="IMPHPHTASES"/>
</dbReference>
<comment type="catalytic activity">
    <reaction evidence="8">
        <text>adenosine 3',5'-bisphosphate + H2O = AMP + phosphate</text>
        <dbReference type="Rhea" id="RHEA:10040"/>
        <dbReference type="ChEBI" id="CHEBI:15377"/>
        <dbReference type="ChEBI" id="CHEBI:43474"/>
        <dbReference type="ChEBI" id="CHEBI:58343"/>
        <dbReference type="ChEBI" id="CHEBI:456215"/>
        <dbReference type="EC" id="3.1.3.7"/>
    </reaction>
    <physiologicalReaction direction="left-to-right" evidence="8">
        <dbReference type="Rhea" id="RHEA:10041"/>
    </physiologicalReaction>
</comment>
<dbReference type="eggNOG" id="COG1218">
    <property type="taxonomic scope" value="Bacteria"/>
</dbReference>
<feature type="binding site" evidence="10">
    <location>
        <position position="121"/>
    </location>
    <ligand>
        <name>Mg(2+)</name>
        <dbReference type="ChEBI" id="CHEBI:18420"/>
        <label>1</label>
        <note>catalytic</note>
    </ligand>
</feature>
<feature type="binding site" evidence="10">
    <location>
        <position position="122"/>
    </location>
    <ligand>
        <name>Mg(2+)</name>
        <dbReference type="ChEBI" id="CHEBI:18420"/>
        <label>1</label>
        <note>catalytic</note>
    </ligand>
</feature>
<dbReference type="AlphaFoldDB" id="K9WE43"/>
<comment type="catalytic activity">
    <reaction evidence="1">
        <text>a myo-inositol phosphate + H2O = myo-inositol + phosphate</text>
        <dbReference type="Rhea" id="RHEA:24056"/>
        <dbReference type="ChEBI" id="CHEBI:15377"/>
        <dbReference type="ChEBI" id="CHEBI:17268"/>
        <dbReference type="ChEBI" id="CHEBI:43474"/>
        <dbReference type="ChEBI" id="CHEBI:84139"/>
        <dbReference type="EC" id="3.1.3.25"/>
    </reaction>
</comment>
<dbReference type="STRING" id="1173027.Mic7113_2220"/>
<dbReference type="CDD" id="cd01517">
    <property type="entry name" value="PAP_phosphatase"/>
    <property type="match status" value="1"/>
</dbReference>
<dbReference type="PATRIC" id="fig|1173027.3.peg.2423"/>
<evidence type="ECO:0000256" key="1">
    <source>
        <dbReference type="ARBA" id="ARBA00001033"/>
    </source>
</evidence>
<comment type="catalytic activity">
    <reaction evidence="7">
        <text>adenosine 2',5'-bisphosphate + H2O = AMP + phosphate</text>
        <dbReference type="Rhea" id="RHEA:77643"/>
        <dbReference type="ChEBI" id="CHEBI:15377"/>
        <dbReference type="ChEBI" id="CHEBI:43474"/>
        <dbReference type="ChEBI" id="CHEBI:194156"/>
        <dbReference type="ChEBI" id="CHEBI:456215"/>
        <dbReference type="EC" id="3.1.3.7"/>
    </reaction>
    <physiologicalReaction direction="left-to-right" evidence="7">
        <dbReference type="Rhea" id="RHEA:77644"/>
    </physiologicalReaction>
</comment>
<dbReference type="EMBL" id="CP003630">
    <property type="protein sequence ID" value="AFZ18034.1"/>
    <property type="molecule type" value="Genomic_DNA"/>
</dbReference>
<dbReference type="InterPro" id="IPR051090">
    <property type="entry name" value="Inositol_monoP_superfamily"/>
</dbReference>
<dbReference type="SUPFAM" id="SSF56655">
    <property type="entry name" value="Carbohydrate phosphatase"/>
    <property type="match status" value="1"/>
</dbReference>
<evidence type="ECO:0000313" key="12">
    <source>
        <dbReference type="Proteomes" id="UP000010471"/>
    </source>
</evidence>
<dbReference type="GO" id="GO:0008441">
    <property type="term" value="F:3'(2'),5'-bisphosphate nucleotidase activity"/>
    <property type="evidence" value="ECO:0007669"/>
    <property type="project" value="UniProtKB-EC"/>
</dbReference>
<dbReference type="PROSITE" id="PS00630">
    <property type="entry name" value="IMP_2"/>
    <property type="match status" value="1"/>
</dbReference>
<dbReference type="Pfam" id="PF00459">
    <property type="entry name" value="Inositol_P"/>
    <property type="match status" value="1"/>
</dbReference>
<dbReference type="InterPro" id="IPR020550">
    <property type="entry name" value="Inositol_monophosphatase_CS"/>
</dbReference>
<feature type="binding site" evidence="10">
    <location>
        <position position="119"/>
    </location>
    <ligand>
        <name>Mg(2+)</name>
        <dbReference type="ChEBI" id="CHEBI:18420"/>
        <label>1</label>
        <note>catalytic</note>
    </ligand>
</feature>
<dbReference type="GO" id="GO:0000103">
    <property type="term" value="P:sulfate assimilation"/>
    <property type="evidence" value="ECO:0007669"/>
    <property type="project" value="TreeGrafter"/>
</dbReference>
<evidence type="ECO:0000256" key="2">
    <source>
        <dbReference type="ARBA" id="ARBA00001946"/>
    </source>
</evidence>
<evidence type="ECO:0000256" key="5">
    <source>
        <dbReference type="ARBA" id="ARBA00022801"/>
    </source>
</evidence>
<dbReference type="Gene3D" id="3.30.540.10">
    <property type="entry name" value="Fructose-1,6-Bisphosphatase, subunit A, domain 1"/>
    <property type="match status" value="1"/>
</dbReference>
<feature type="binding site" evidence="10">
    <location>
        <position position="68"/>
    </location>
    <ligand>
        <name>Mg(2+)</name>
        <dbReference type="ChEBI" id="CHEBI:18420"/>
        <label>1</label>
        <note>catalytic</note>
    </ligand>
</feature>
<dbReference type="NCBIfam" id="TIGR01330">
    <property type="entry name" value="bisphos_HAL2"/>
    <property type="match status" value="1"/>
</dbReference>
<keyword evidence="12" id="KW-1185">Reference proteome</keyword>
<dbReference type="KEGG" id="mic:Mic7113_2220"/>
<accession>K9WE43</accession>
<dbReference type="Proteomes" id="UP000010471">
    <property type="component" value="Chromosome"/>
</dbReference>
<evidence type="ECO:0000256" key="8">
    <source>
        <dbReference type="ARBA" id="ARBA00044479"/>
    </source>
</evidence>
<organism evidence="11 12">
    <name type="scientific">Allocoleopsis franciscana PCC 7113</name>
    <dbReference type="NCBI Taxonomy" id="1173027"/>
    <lineage>
        <taxon>Bacteria</taxon>
        <taxon>Bacillati</taxon>
        <taxon>Cyanobacteriota</taxon>
        <taxon>Cyanophyceae</taxon>
        <taxon>Coleofasciculales</taxon>
        <taxon>Coleofasciculaceae</taxon>
        <taxon>Allocoleopsis</taxon>
        <taxon>Allocoleopsis franciscana</taxon>
    </lineage>
</organism>
<sequence length="327" mass="35099">MLYEREKQVAIAAVTTAAQLCEQVRREQGSLAIAKPDRTPVTVADFGAQAIICQALGEAFPNDPVIGEEDSTLLRTQIEQLAQVTQYVQAYLPKATPESVAAWIDRGNAQVKSRYWTLDPIDGTKGYIRGDQYAIALALVEAGELKLGLLGCPALPVDLTQPDGERGVLFVAVRGQGATMIPLAGGAPRPIHVTDASEESLRRFARSIVSEHSNPTLQEAVVQAVGLTSPPWQLDSQAKYGVVARGEAALYLRLPFPITSEKRQNTWDHAAGVIMVEEAGGRVTDMYGQPLDFSFGAKLVNNQGIIASNGLIHEAVLAAVAQMAKES</sequence>
<evidence type="ECO:0000256" key="3">
    <source>
        <dbReference type="ARBA" id="ARBA00009759"/>
    </source>
</evidence>
<dbReference type="PANTHER" id="PTHR43200">
    <property type="entry name" value="PHOSPHATASE"/>
    <property type="match status" value="1"/>
</dbReference>
<feature type="binding site" evidence="10">
    <location>
        <position position="268"/>
    </location>
    <ligand>
        <name>Mg(2+)</name>
        <dbReference type="ChEBI" id="CHEBI:18420"/>
        <label>1</label>
        <note>catalytic</note>
    </ligand>
</feature>
<dbReference type="PROSITE" id="PS00629">
    <property type="entry name" value="IMP_1"/>
    <property type="match status" value="1"/>
</dbReference>
<evidence type="ECO:0000256" key="7">
    <source>
        <dbReference type="ARBA" id="ARBA00044466"/>
    </source>
</evidence>
<dbReference type="InterPro" id="IPR020583">
    <property type="entry name" value="Inositol_monoP_metal-BS"/>
</dbReference>
<evidence type="ECO:0000313" key="11">
    <source>
        <dbReference type="EMBL" id="AFZ18034.1"/>
    </source>
</evidence>